<reference evidence="6" key="4">
    <citation type="submission" date="2016-11" db="EMBL/GenBank/DDBJ databases">
        <authorList>
            <person name="Jaros S."/>
            <person name="Januszkiewicz K."/>
            <person name="Wedrychowicz H."/>
        </authorList>
    </citation>
    <scope>NUCLEOTIDE SEQUENCE [LARGE SCALE GENOMIC DNA]</scope>
    <source>
        <strain evidence="6">DSM 1682</strain>
    </source>
</reference>
<dbReference type="EMBL" id="CP014223">
    <property type="protein sequence ID" value="AMJ39662.1"/>
    <property type="molecule type" value="Genomic_DNA"/>
</dbReference>
<dbReference type="GO" id="GO:0006508">
    <property type="term" value="P:proteolysis"/>
    <property type="evidence" value="ECO:0007669"/>
    <property type="project" value="UniProtKB-KW"/>
</dbReference>
<dbReference type="EMBL" id="FQUA01000001">
    <property type="protein sequence ID" value="SHE30826.1"/>
    <property type="molecule type" value="Genomic_DNA"/>
</dbReference>
<reference evidence="5" key="2">
    <citation type="submission" date="2016-01" db="EMBL/GenBank/DDBJ databases">
        <authorList>
            <person name="Poehlein A."/>
            <person name="Schlien K."/>
            <person name="Gottschalk G."/>
            <person name="Buckel W."/>
            <person name="Daniel R."/>
        </authorList>
    </citation>
    <scope>NUCLEOTIDE SEQUENCE [LARGE SCALE GENOMIC DNA]</scope>
    <source>
        <strain evidence="5">X2</strain>
    </source>
</reference>
<evidence type="ECO:0000256" key="1">
    <source>
        <dbReference type="SAM" id="Phobius"/>
    </source>
</evidence>
<dbReference type="GO" id="GO:0080120">
    <property type="term" value="P:CAAX-box protein maturation"/>
    <property type="evidence" value="ECO:0007669"/>
    <property type="project" value="UniProtKB-ARBA"/>
</dbReference>
<reference evidence="4" key="3">
    <citation type="submission" date="2016-11" db="EMBL/GenBank/DDBJ databases">
        <authorList>
            <person name="Varghese N."/>
            <person name="Submissions S."/>
        </authorList>
    </citation>
    <scope>NUCLEOTIDE SEQUENCE</scope>
    <source>
        <strain evidence="4">DSM 1682</strain>
    </source>
</reference>
<feature type="transmembrane region" description="Helical" evidence="1">
    <location>
        <begin position="127"/>
        <end position="148"/>
    </location>
</feature>
<proteinExistence type="predicted"/>
<feature type="transmembrane region" description="Helical" evidence="1">
    <location>
        <begin position="42"/>
        <end position="64"/>
    </location>
</feature>
<evidence type="ECO:0000313" key="4">
    <source>
        <dbReference type="EMBL" id="SHE30826.1"/>
    </source>
</evidence>
<keyword evidence="5" id="KW-1185">Reference proteome</keyword>
<gene>
    <name evidence="3" type="ORF">CPRO_00370</name>
    <name evidence="4" type="ORF">SAMN02745151_00322</name>
</gene>
<feature type="transmembrane region" description="Helical" evidence="1">
    <location>
        <begin position="160"/>
        <end position="180"/>
    </location>
</feature>
<reference evidence="3 5" key="1">
    <citation type="journal article" date="2016" name="Genome Announc.">
        <title>Complete Genome Sequence of the Amino Acid-Fermenting Clostridium propionicum X2 (DSM 1682).</title>
        <authorList>
            <person name="Poehlein A."/>
            <person name="Schlien K."/>
            <person name="Chowdhury N.P."/>
            <person name="Gottschalk G."/>
            <person name="Buckel W."/>
            <person name="Daniel R."/>
        </authorList>
    </citation>
    <scope>NUCLEOTIDE SEQUENCE [LARGE SCALE GENOMIC DNA]</scope>
    <source>
        <strain evidence="3 5">X2</strain>
    </source>
</reference>
<dbReference type="GO" id="GO:0004175">
    <property type="term" value="F:endopeptidase activity"/>
    <property type="evidence" value="ECO:0007669"/>
    <property type="project" value="UniProtKB-ARBA"/>
</dbReference>
<feature type="transmembrane region" description="Helical" evidence="1">
    <location>
        <begin position="253"/>
        <end position="272"/>
    </location>
</feature>
<evidence type="ECO:0000313" key="5">
    <source>
        <dbReference type="Proteomes" id="UP000068026"/>
    </source>
</evidence>
<keyword evidence="3" id="KW-0378">Hydrolase</keyword>
<feature type="transmembrane region" description="Helical" evidence="1">
    <location>
        <begin position="223"/>
        <end position="241"/>
    </location>
</feature>
<accession>A0A0X8VB75</accession>
<keyword evidence="1" id="KW-0812">Transmembrane</keyword>
<dbReference type="KEGG" id="cpro:CPRO_00370"/>
<dbReference type="InterPro" id="IPR003675">
    <property type="entry name" value="Rce1/LyrA-like_dom"/>
</dbReference>
<feature type="transmembrane region" description="Helical" evidence="1">
    <location>
        <begin position="12"/>
        <end position="30"/>
    </location>
</feature>
<dbReference type="PANTHER" id="PTHR39430:SF1">
    <property type="entry name" value="PROTEASE"/>
    <property type="match status" value="1"/>
</dbReference>
<dbReference type="Proteomes" id="UP000068026">
    <property type="component" value="Chromosome"/>
</dbReference>
<evidence type="ECO:0000313" key="6">
    <source>
        <dbReference type="Proteomes" id="UP000184204"/>
    </source>
</evidence>
<feature type="transmembrane region" description="Helical" evidence="1">
    <location>
        <begin position="192"/>
        <end position="211"/>
    </location>
</feature>
<name>A0A0X8VB75_ANAPI</name>
<dbReference type="Pfam" id="PF02517">
    <property type="entry name" value="Rce1-like"/>
    <property type="match status" value="1"/>
</dbReference>
<dbReference type="AlphaFoldDB" id="A0A0X8VB75"/>
<evidence type="ECO:0000313" key="3">
    <source>
        <dbReference type="EMBL" id="AMJ39662.1"/>
    </source>
</evidence>
<sequence>MKTENKKMGLSLILTIYLVCFVFRGFEYFVLQTDRGFFGEAFLHKLAGICILFFTLRYLCISWREIGFSKGKRGKYLAYGILLGVLVFFPAYGTEFIMQTISGNAPKLQWYVTSYSIQGNLGYQTDLIFYILCIAGNIINVVMEEGVFRGLFLKLAEKKYSFLWATILSSLLFGLWHVAAPMRSFLEGNMNIFPACMAMLSLTIMSGLMGAKLCMLTKIFGNLWVPMADHFVNNTIVNLLHISAVSGSDQMQVMRIAIAQTLSFFIVLFLYWKTKASKKDTFRE</sequence>
<keyword evidence="3" id="KW-0645">Protease</keyword>
<feature type="domain" description="CAAX prenyl protease 2/Lysostaphin resistance protein A-like" evidence="2">
    <location>
        <begin position="130"/>
        <end position="236"/>
    </location>
</feature>
<dbReference type="OrthoDB" id="357883at2"/>
<feature type="transmembrane region" description="Helical" evidence="1">
    <location>
        <begin position="76"/>
        <end position="93"/>
    </location>
</feature>
<evidence type="ECO:0000259" key="2">
    <source>
        <dbReference type="Pfam" id="PF02517"/>
    </source>
</evidence>
<keyword evidence="1" id="KW-0472">Membrane</keyword>
<protein>
    <submittedName>
        <fullName evidence="3">CAAX amino terminal protease self-immunity</fullName>
    </submittedName>
</protein>
<keyword evidence="1" id="KW-1133">Transmembrane helix</keyword>
<organism evidence="4 6">
    <name type="scientific">Anaerotignum propionicum DSM 1682</name>
    <dbReference type="NCBI Taxonomy" id="991789"/>
    <lineage>
        <taxon>Bacteria</taxon>
        <taxon>Bacillati</taxon>
        <taxon>Bacillota</taxon>
        <taxon>Clostridia</taxon>
        <taxon>Lachnospirales</taxon>
        <taxon>Anaerotignaceae</taxon>
        <taxon>Anaerotignum</taxon>
    </lineage>
</organism>
<dbReference type="Proteomes" id="UP000184204">
    <property type="component" value="Unassembled WGS sequence"/>
</dbReference>
<dbReference type="RefSeq" id="WP_066046540.1">
    <property type="nucleotide sequence ID" value="NZ_CP014223.1"/>
</dbReference>
<dbReference type="PANTHER" id="PTHR39430">
    <property type="entry name" value="MEMBRANE-ASSOCIATED PROTEASE-RELATED"/>
    <property type="match status" value="1"/>
</dbReference>